<evidence type="ECO:0000313" key="3">
    <source>
        <dbReference type="Proteomes" id="UP001324115"/>
    </source>
</evidence>
<evidence type="ECO:0000313" key="2">
    <source>
        <dbReference type="EMBL" id="KAK4592863.1"/>
    </source>
</evidence>
<dbReference type="Proteomes" id="UP001324115">
    <property type="component" value="Unassembled WGS sequence"/>
</dbReference>
<gene>
    <name evidence="2" type="ORF">RGQ29_017138</name>
</gene>
<dbReference type="EMBL" id="JAXUIC010000004">
    <property type="protein sequence ID" value="KAK4592863.1"/>
    <property type="molecule type" value="Genomic_DNA"/>
</dbReference>
<dbReference type="PANTHER" id="PTHR13273">
    <property type="entry name" value="ANAMORSIN"/>
    <property type="match status" value="1"/>
</dbReference>
<comment type="caution">
    <text evidence="2">The sequence shown here is derived from an EMBL/GenBank/DDBJ whole genome shotgun (WGS) entry which is preliminary data.</text>
</comment>
<name>A0AAN7FG77_QUERU</name>
<keyword evidence="3" id="KW-1185">Reference proteome</keyword>
<sequence>MESSSFKTVICICRSVEFPTDRLFEEILIVLKPGGTILVHKNPQSTVGETDKITSALERKLLLAGFLEVGVLKSTVPLEVQSFGALILFAEALLKKQ</sequence>
<dbReference type="PANTHER" id="PTHR13273:SF14">
    <property type="entry name" value="ANAMORSIN"/>
    <property type="match status" value="1"/>
</dbReference>
<dbReference type="GO" id="GO:0005737">
    <property type="term" value="C:cytoplasm"/>
    <property type="evidence" value="ECO:0007669"/>
    <property type="project" value="InterPro"/>
</dbReference>
<protein>
    <recommendedName>
        <fullName evidence="1">Anamorsin N-terminal domain-containing protein</fullName>
    </recommendedName>
</protein>
<dbReference type="GO" id="GO:0016226">
    <property type="term" value="P:iron-sulfur cluster assembly"/>
    <property type="evidence" value="ECO:0007669"/>
    <property type="project" value="InterPro"/>
</dbReference>
<feature type="domain" description="Anamorsin N-terminal" evidence="1">
    <location>
        <begin position="2"/>
        <end position="74"/>
    </location>
</feature>
<reference evidence="2 3" key="1">
    <citation type="journal article" date="2023" name="G3 (Bethesda)">
        <title>A haplotype-resolved chromosome-scale genome for Quercus rubra L. provides insights into the genetics of adaptive traits for red oak species.</title>
        <authorList>
            <person name="Kapoor B."/>
            <person name="Jenkins J."/>
            <person name="Schmutz J."/>
            <person name="Zhebentyayeva T."/>
            <person name="Kuelheim C."/>
            <person name="Coggeshall M."/>
            <person name="Heim C."/>
            <person name="Lasky J.R."/>
            <person name="Leites L."/>
            <person name="Islam-Faridi N."/>
            <person name="Romero-Severson J."/>
            <person name="DeLeo V.L."/>
            <person name="Lucas S.M."/>
            <person name="Lazic D."/>
            <person name="Gailing O."/>
            <person name="Carlson J."/>
            <person name="Staton M."/>
        </authorList>
    </citation>
    <scope>NUCLEOTIDE SEQUENCE [LARGE SCALE GENOMIC DNA]</scope>
    <source>
        <strain evidence="2">Pseudo-F2</strain>
    </source>
</reference>
<dbReference type="InterPro" id="IPR007785">
    <property type="entry name" value="Anamorsin"/>
</dbReference>
<dbReference type="Gene3D" id="3.40.50.150">
    <property type="entry name" value="Vaccinia Virus protein VP39"/>
    <property type="match status" value="1"/>
</dbReference>
<dbReference type="Pfam" id="PF20922">
    <property type="entry name" value="Anamorsin_N"/>
    <property type="match status" value="1"/>
</dbReference>
<proteinExistence type="predicted"/>
<dbReference type="GO" id="GO:0051536">
    <property type="term" value="F:iron-sulfur cluster binding"/>
    <property type="evidence" value="ECO:0007669"/>
    <property type="project" value="InterPro"/>
</dbReference>
<dbReference type="InterPro" id="IPR049011">
    <property type="entry name" value="Anamorsin_N_metazoan"/>
</dbReference>
<accession>A0AAN7FG77</accession>
<dbReference type="InterPro" id="IPR029063">
    <property type="entry name" value="SAM-dependent_MTases_sf"/>
</dbReference>
<organism evidence="2 3">
    <name type="scientific">Quercus rubra</name>
    <name type="common">Northern red oak</name>
    <name type="synonym">Quercus borealis</name>
    <dbReference type="NCBI Taxonomy" id="3512"/>
    <lineage>
        <taxon>Eukaryota</taxon>
        <taxon>Viridiplantae</taxon>
        <taxon>Streptophyta</taxon>
        <taxon>Embryophyta</taxon>
        <taxon>Tracheophyta</taxon>
        <taxon>Spermatophyta</taxon>
        <taxon>Magnoliopsida</taxon>
        <taxon>eudicotyledons</taxon>
        <taxon>Gunneridae</taxon>
        <taxon>Pentapetalae</taxon>
        <taxon>rosids</taxon>
        <taxon>fabids</taxon>
        <taxon>Fagales</taxon>
        <taxon>Fagaceae</taxon>
        <taxon>Quercus</taxon>
    </lineage>
</organism>
<dbReference type="SUPFAM" id="SSF53335">
    <property type="entry name" value="S-adenosyl-L-methionine-dependent methyltransferases"/>
    <property type="match status" value="1"/>
</dbReference>
<evidence type="ECO:0000259" key="1">
    <source>
        <dbReference type="Pfam" id="PF20922"/>
    </source>
</evidence>
<dbReference type="AlphaFoldDB" id="A0AAN7FG77"/>